<name>A0A0P1I8D8_9RHOB</name>
<dbReference type="Proteomes" id="UP000051260">
    <property type="component" value="Unassembled WGS sequence"/>
</dbReference>
<dbReference type="OrthoDB" id="9811399at2"/>
<dbReference type="Gene3D" id="2.30.40.10">
    <property type="entry name" value="Urease, subunit C, domain 1"/>
    <property type="match status" value="1"/>
</dbReference>
<accession>A0A0P1I8D8</accession>
<evidence type="ECO:0000313" key="3">
    <source>
        <dbReference type="Proteomes" id="UP000051260"/>
    </source>
</evidence>
<proteinExistence type="predicted"/>
<dbReference type="PANTHER" id="PTHR22642">
    <property type="entry name" value="IMIDAZOLONEPROPIONASE"/>
    <property type="match status" value="1"/>
</dbReference>
<keyword evidence="3" id="KW-1185">Reference proteome</keyword>
<dbReference type="Gene3D" id="3.10.310.70">
    <property type="match status" value="1"/>
</dbReference>
<dbReference type="InterPro" id="IPR011059">
    <property type="entry name" value="Metal-dep_hydrolase_composite"/>
</dbReference>
<organism evidence="2 3">
    <name type="scientific">Ruegeria denitrificans</name>
    <dbReference type="NCBI Taxonomy" id="1715692"/>
    <lineage>
        <taxon>Bacteria</taxon>
        <taxon>Pseudomonadati</taxon>
        <taxon>Pseudomonadota</taxon>
        <taxon>Alphaproteobacteria</taxon>
        <taxon>Rhodobacterales</taxon>
        <taxon>Roseobacteraceae</taxon>
        <taxon>Ruegeria</taxon>
    </lineage>
</organism>
<dbReference type="Gene3D" id="3.20.20.140">
    <property type="entry name" value="Metal-dependent hydrolases"/>
    <property type="match status" value="1"/>
</dbReference>
<dbReference type="InterPro" id="IPR032466">
    <property type="entry name" value="Metal_Hydrolase"/>
</dbReference>
<reference evidence="3" key="1">
    <citation type="submission" date="2015-09" db="EMBL/GenBank/DDBJ databases">
        <authorList>
            <person name="Rodrigo-Torres L."/>
            <person name="Arahal D.R."/>
        </authorList>
    </citation>
    <scope>NUCLEOTIDE SEQUENCE [LARGE SCALE GENOMIC DNA]</scope>
    <source>
        <strain evidence="3">CECT 5091</strain>
    </source>
</reference>
<dbReference type="AlphaFoldDB" id="A0A0P1I8D8"/>
<dbReference type="PANTHER" id="PTHR22642:SF2">
    <property type="entry name" value="PROTEIN LONG AFTER FAR-RED 3"/>
    <property type="match status" value="1"/>
</dbReference>
<dbReference type="CDD" id="cd01300">
    <property type="entry name" value="YtcJ_like"/>
    <property type="match status" value="1"/>
</dbReference>
<dbReference type="STRING" id="1715692.RUE5091_01834"/>
<dbReference type="InterPro" id="IPR033932">
    <property type="entry name" value="YtcJ-like"/>
</dbReference>
<dbReference type="Pfam" id="PF07969">
    <property type="entry name" value="Amidohydro_3"/>
    <property type="match status" value="1"/>
</dbReference>
<dbReference type="EC" id="3.5.1.91" evidence="2"/>
<evidence type="ECO:0000259" key="1">
    <source>
        <dbReference type="Pfam" id="PF07969"/>
    </source>
</evidence>
<evidence type="ECO:0000313" key="2">
    <source>
        <dbReference type="EMBL" id="CUJ97673.1"/>
    </source>
</evidence>
<dbReference type="InterPro" id="IPR013108">
    <property type="entry name" value="Amidohydro_3"/>
</dbReference>
<dbReference type="RefSeq" id="WP_058281569.1">
    <property type="nucleotide sequence ID" value="NZ_CYUD01000005.1"/>
</dbReference>
<dbReference type="SUPFAM" id="SSF51556">
    <property type="entry name" value="Metallo-dependent hydrolases"/>
    <property type="match status" value="1"/>
</dbReference>
<feature type="domain" description="Amidohydrolase 3" evidence="1">
    <location>
        <begin position="52"/>
        <end position="553"/>
    </location>
</feature>
<dbReference type="GO" id="GO:0016810">
    <property type="term" value="F:hydrolase activity, acting on carbon-nitrogen (but not peptide) bonds"/>
    <property type="evidence" value="ECO:0007669"/>
    <property type="project" value="InterPro"/>
</dbReference>
<sequence length="559" mass="60081">MSPTPDLIILNGSLLTFDDATPKASALAIRGDTIVAVGDTDDIRVLAGAGTKTIDAAGGTVMPGFIDSHVHLFGGAAELGMLDLRETMGADALTKALRTFAAEHPEEPLLMGVAADYEILGPGVKTTRQNLDHILSERPVALMSADHHTVWANTIALEKAGILHGAVVPPGSEIVMAGDGTAQGQLNETGAFGPVLRLSQLGGRDLLGYVTGADPEPPATPKERAFDKEVILRGLNHCASHGITGLHNMDGNFYQLELLSELEADGRLPIRVQVPMHLKNTDPLDRLEEADEMRRRFASDMVWSGRVKMFMDGVLDSYTALMLAPYPGKPESLGDAVFTAEHFNEACIRADAMGLQLSTHAIGDGAVRRTLDGYEAARDTNGARDSRHRIEHIEVIDPADLPRLAALHVVASLQPLHSPAGGLFSPYSAGDILTAEQIPFAFAWNNIRDSGAKICFSTDWPVVPVDTMMTIAGAVNCTELPSPWLDNRQSLLATLSAYTHDNAWLEFNEDRKGRLKPGYLADITILEQDLFSIDENQLAHARIALTICGGKISFGDLQG</sequence>
<dbReference type="EMBL" id="CYUD01000005">
    <property type="protein sequence ID" value="CUJ97673.1"/>
    <property type="molecule type" value="Genomic_DNA"/>
</dbReference>
<dbReference type="SUPFAM" id="SSF51338">
    <property type="entry name" value="Composite domain of metallo-dependent hydrolases"/>
    <property type="match status" value="1"/>
</dbReference>
<protein>
    <submittedName>
        <fullName evidence="2">N-substituted formamide deformylase</fullName>
        <ecNumber evidence="2">3.5.1.91</ecNumber>
    </submittedName>
</protein>
<gene>
    <name evidence="2" type="primary">nfdA_1</name>
    <name evidence="2" type="ORF">RUE5091_01834</name>
</gene>
<keyword evidence="2" id="KW-0378">Hydrolase</keyword>